<evidence type="ECO:0000259" key="4">
    <source>
        <dbReference type="Pfam" id="PF04389"/>
    </source>
</evidence>
<feature type="transmembrane region" description="Helical" evidence="3">
    <location>
        <begin position="20"/>
        <end position="40"/>
    </location>
</feature>
<dbReference type="PANTHER" id="PTHR12283:SF6">
    <property type="entry name" value="GLUTAMINYL-PEPTIDE CYCLOTRANSFERASE-RELATED"/>
    <property type="match status" value="1"/>
</dbReference>
<organism evidence="5">
    <name type="scientific">Anaerolinea thermolimosa</name>
    <dbReference type="NCBI Taxonomy" id="229919"/>
    <lineage>
        <taxon>Bacteria</taxon>
        <taxon>Bacillati</taxon>
        <taxon>Chloroflexota</taxon>
        <taxon>Anaerolineae</taxon>
        <taxon>Anaerolineales</taxon>
        <taxon>Anaerolineaceae</taxon>
        <taxon>Anaerolinea</taxon>
    </lineage>
</organism>
<evidence type="ECO:0000256" key="1">
    <source>
        <dbReference type="ARBA" id="ARBA00022679"/>
    </source>
</evidence>
<reference evidence="5" key="1">
    <citation type="journal article" date="2020" name="mSystems">
        <title>Genome- and Community-Level Interaction Insights into Carbon Utilization and Element Cycling Functions of Hydrothermarchaeota in Hydrothermal Sediment.</title>
        <authorList>
            <person name="Zhou Z."/>
            <person name="Liu Y."/>
            <person name="Xu W."/>
            <person name="Pan J."/>
            <person name="Luo Z.H."/>
            <person name="Li M."/>
        </authorList>
    </citation>
    <scope>NUCLEOTIDE SEQUENCE [LARGE SCALE GENOMIC DNA]</scope>
    <source>
        <strain evidence="5">SpSt-573</strain>
    </source>
</reference>
<dbReference type="Pfam" id="PF04389">
    <property type="entry name" value="Peptidase_M28"/>
    <property type="match status" value="1"/>
</dbReference>
<evidence type="ECO:0000256" key="2">
    <source>
        <dbReference type="ARBA" id="ARBA00023315"/>
    </source>
</evidence>
<dbReference type="GO" id="GO:0016603">
    <property type="term" value="F:glutaminyl-peptide cyclotransferase activity"/>
    <property type="evidence" value="ECO:0007669"/>
    <property type="project" value="TreeGrafter"/>
</dbReference>
<keyword evidence="1" id="KW-0808">Transferase</keyword>
<dbReference type="EMBL" id="DSYK01000416">
    <property type="protein sequence ID" value="HGS21881.1"/>
    <property type="molecule type" value="Genomic_DNA"/>
</dbReference>
<proteinExistence type="predicted"/>
<feature type="domain" description="Peptidase M28" evidence="4">
    <location>
        <begin position="103"/>
        <end position="300"/>
    </location>
</feature>
<dbReference type="InterPro" id="IPR040234">
    <property type="entry name" value="QC/QCL"/>
</dbReference>
<dbReference type="AlphaFoldDB" id="A0A7C4PGQ2"/>
<accession>A0A7C4PGQ2</accession>
<dbReference type="PANTHER" id="PTHR12283">
    <property type="entry name" value="GLUTAMINYL-PEPTIDE CYCLOTRANSFERASE"/>
    <property type="match status" value="1"/>
</dbReference>
<protein>
    <submittedName>
        <fullName evidence="5">M28 family peptidase</fullName>
    </submittedName>
</protein>
<evidence type="ECO:0000256" key="3">
    <source>
        <dbReference type="SAM" id="Phobius"/>
    </source>
</evidence>
<comment type="caution">
    <text evidence="5">The sequence shown here is derived from an EMBL/GenBank/DDBJ whole genome shotgun (WGS) entry which is preliminary data.</text>
</comment>
<dbReference type="InterPro" id="IPR007484">
    <property type="entry name" value="Peptidase_M28"/>
</dbReference>
<dbReference type="GO" id="GO:0008270">
    <property type="term" value="F:zinc ion binding"/>
    <property type="evidence" value="ECO:0007669"/>
    <property type="project" value="TreeGrafter"/>
</dbReference>
<keyword evidence="3" id="KW-0812">Transmembrane</keyword>
<sequence length="306" mass="34443">MVSSHPSLQASNFFRKSRIWFLVTLLVALIISFTFFWPLLKPVRFDGKRAYQHVLAQVQMGPRIPGSSAHSTAVAYITSQLQRLQWEITLQKATVSGIPIINIIAHRGSLSPRLILGAHYDTRQLADQDERPDMRSQPVPGANDGASGVAVLLELARVLPKDTEDINLVFFDAEDQGEIDGLPWIIGSSYYAQQLSALPEAVVIVDMIGDADQQIYYERNSDVMLQEEIWQIAADLGFSNRFIPQPRFSMLDDHTPFLQRGIAAVDLIDFDYPYWHTTSDTPDKVSPESLAAVGRVLVQWIHQRGW</sequence>
<keyword evidence="3" id="KW-1133">Transmembrane helix</keyword>
<dbReference type="Gene3D" id="3.40.630.10">
    <property type="entry name" value="Zn peptidases"/>
    <property type="match status" value="1"/>
</dbReference>
<keyword evidence="3" id="KW-0472">Membrane</keyword>
<dbReference type="SUPFAM" id="SSF53187">
    <property type="entry name" value="Zn-dependent exopeptidases"/>
    <property type="match status" value="1"/>
</dbReference>
<evidence type="ECO:0000313" key="5">
    <source>
        <dbReference type="EMBL" id="HGS21881.1"/>
    </source>
</evidence>
<gene>
    <name evidence="5" type="ORF">ENT37_08420</name>
</gene>
<keyword evidence="2" id="KW-0012">Acyltransferase</keyword>
<name>A0A7C4PGQ2_9CHLR</name>